<dbReference type="RefSeq" id="WP_271434747.1">
    <property type="nucleotide sequence ID" value="NZ_CP073355.1"/>
</dbReference>
<keyword evidence="8" id="KW-0969">Cilium</keyword>
<reference evidence="8" key="2">
    <citation type="submission" date="2022-06" db="EMBL/GenBank/DDBJ databases">
        <title>Thermospira aquatica gen. nov., sp. nov.</title>
        <authorList>
            <person name="Ben Ali Gam Z."/>
            <person name="Labat M."/>
        </authorList>
    </citation>
    <scope>NUCLEOTIDE SEQUENCE</scope>
    <source>
        <strain evidence="8">F1F22</strain>
    </source>
</reference>
<comment type="function">
    <text evidence="5 6">Structural component of flagellum, the bacterial motility apparatus. Part of the rod structure of flagellar basal body.</text>
</comment>
<accession>A0AAX3BBG8</accession>
<protein>
    <recommendedName>
        <fullName evidence="3 6">Flagellar basal body rod protein FlgB</fullName>
    </recommendedName>
</protein>
<evidence type="ECO:0000313" key="8">
    <source>
        <dbReference type="EMBL" id="URA09612.1"/>
    </source>
</evidence>
<dbReference type="Proteomes" id="UP001056539">
    <property type="component" value="Chromosome"/>
</dbReference>
<comment type="subcellular location">
    <subcellularLocation>
        <location evidence="1 6">Bacterial flagellum basal body</location>
    </subcellularLocation>
</comment>
<proteinExistence type="inferred from homology"/>
<dbReference type="EMBL" id="CP073355">
    <property type="protein sequence ID" value="URA09612.1"/>
    <property type="molecule type" value="Genomic_DNA"/>
</dbReference>
<name>A0AAX3BBG8_9SPIR</name>
<evidence type="ECO:0000256" key="6">
    <source>
        <dbReference type="PIRNR" id="PIRNR002889"/>
    </source>
</evidence>
<dbReference type="PIRSF" id="PIRSF002889">
    <property type="entry name" value="Rod_FlgB"/>
    <property type="match status" value="1"/>
</dbReference>
<dbReference type="Pfam" id="PF00460">
    <property type="entry name" value="Flg_bb_rod"/>
    <property type="match status" value="1"/>
</dbReference>
<feature type="domain" description="Flagellar basal body rod protein N-terminal" evidence="7">
    <location>
        <begin position="20"/>
        <end position="42"/>
    </location>
</feature>
<dbReference type="GO" id="GO:0030694">
    <property type="term" value="C:bacterial-type flagellum basal body, rod"/>
    <property type="evidence" value="ECO:0007669"/>
    <property type="project" value="InterPro"/>
</dbReference>
<dbReference type="PANTHER" id="PTHR30435">
    <property type="entry name" value="FLAGELLAR PROTEIN"/>
    <property type="match status" value="1"/>
</dbReference>
<reference evidence="8" key="1">
    <citation type="submission" date="2021-04" db="EMBL/GenBank/DDBJ databases">
        <authorList>
            <person name="Postec A."/>
        </authorList>
    </citation>
    <scope>NUCLEOTIDE SEQUENCE</scope>
    <source>
        <strain evidence="8">F1F22</strain>
    </source>
</reference>
<gene>
    <name evidence="8" type="primary">flgB</name>
    <name evidence="8" type="ORF">KDW03_08960</name>
</gene>
<organism evidence="8 9">
    <name type="scientific">Thermospira aquatica</name>
    <dbReference type="NCBI Taxonomy" id="2828656"/>
    <lineage>
        <taxon>Bacteria</taxon>
        <taxon>Pseudomonadati</taxon>
        <taxon>Spirochaetota</taxon>
        <taxon>Spirochaetia</taxon>
        <taxon>Brevinematales</taxon>
        <taxon>Thermospiraceae</taxon>
        <taxon>Thermospira</taxon>
    </lineage>
</organism>
<comment type="similarity">
    <text evidence="2 6">Belongs to the flagella basal body rod proteins family.</text>
</comment>
<comment type="subunit">
    <text evidence="6">The basal body constitutes a major portion of the flagellar organelle and consists of a number of rings mounted on a central rod.</text>
</comment>
<evidence type="ECO:0000256" key="5">
    <source>
        <dbReference type="ARBA" id="ARBA00024934"/>
    </source>
</evidence>
<keyword evidence="4 6" id="KW-0975">Bacterial flagellum</keyword>
<evidence type="ECO:0000256" key="2">
    <source>
        <dbReference type="ARBA" id="ARBA00009677"/>
    </source>
</evidence>
<keyword evidence="8" id="KW-0282">Flagellum</keyword>
<evidence type="ECO:0000259" key="7">
    <source>
        <dbReference type="Pfam" id="PF00460"/>
    </source>
</evidence>
<keyword evidence="8" id="KW-0966">Cell projection</keyword>
<dbReference type="KEGG" id="taqu:KDW03_08960"/>
<evidence type="ECO:0000256" key="3">
    <source>
        <dbReference type="ARBA" id="ARBA00014376"/>
    </source>
</evidence>
<evidence type="ECO:0000256" key="1">
    <source>
        <dbReference type="ARBA" id="ARBA00004117"/>
    </source>
</evidence>
<dbReference type="PANTHER" id="PTHR30435:SF12">
    <property type="entry name" value="FLAGELLAR BASAL BODY ROD PROTEIN FLGB"/>
    <property type="match status" value="1"/>
</dbReference>
<dbReference type="NCBIfam" id="TIGR01396">
    <property type="entry name" value="FlgB"/>
    <property type="match status" value="1"/>
</dbReference>
<keyword evidence="9" id="KW-1185">Reference proteome</keyword>
<dbReference type="AlphaFoldDB" id="A0AAX3BBG8"/>
<evidence type="ECO:0000256" key="4">
    <source>
        <dbReference type="ARBA" id="ARBA00023143"/>
    </source>
</evidence>
<sequence>MLFGTNSDFGKKMEIFRMSLQATSLRRQVIADNIANADTPFFKRAEVTFESQLKRALDSERKESFPALLTDKRHMAFEEYIDYRGVKPQIRIEYDSNYRNDKNNVDIDKEMTDATKNAMQYNALLEAYSRNIRILDTVMR</sequence>
<dbReference type="InterPro" id="IPR001444">
    <property type="entry name" value="Flag_bb_rod_N"/>
</dbReference>
<dbReference type="GO" id="GO:0071978">
    <property type="term" value="P:bacterial-type flagellum-dependent swarming motility"/>
    <property type="evidence" value="ECO:0007669"/>
    <property type="project" value="TreeGrafter"/>
</dbReference>
<evidence type="ECO:0000313" key="9">
    <source>
        <dbReference type="Proteomes" id="UP001056539"/>
    </source>
</evidence>
<dbReference type="InterPro" id="IPR006300">
    <property type="entry name" value="FlgB"/>
</dbReference>